<dbReference type="CDD" id="cd17502">
    <property type="entry name" value="MFS_Azr1_MDR_like"/>
    <property type="match status" value="1"/>
</dbReference>
<evidence type="ECO:0000313" key="7">
    <source>
        <dbReference type="EMBL" id="KAF2191552.1"/>
    </source>
</evidence>
<evidence type="ECO:0000256" key="3">
    <source>
        <dbReference type="ARBA" id="ARBA00022989"/>
    </source>
</evidence>
<dbReference type="OrthoDB" id="10021397at2759"/>
<feature type="transmembrane region" description="Helical" evidence="5">
    <location>
        <begin position="440"/>
        <end position="459"/>
    </location>
</feature>
<evidence type="ECO:0000259" key="6">
    <source>
        <dbReference type="PROSITE" id="PS50850"/>
    </source>
</evidence>
<dbReference type="InterPro" id="IPR011701">
    <property type="entry name" value="MFS"/>
</dbReference>
<feature type="transmembrane region" description="Helical" evidence="5">
    <location>
        <begin position="116"/>
        <end position="133"/>
    </location>
</feature>
<sequence>MVDLIPLAKDIFSLIGYLAVLIIYAFTLTVSQNDSYLGAGFGRLRIDSTTCSTKLVTARSDRDQEQEDGSKYPDKLKLAFVVFALNISMFCVGLDNTILSAAIPKITDQFHALDDVGWYASSYLLTTCSFQLMWGKLFTFYPIKWTYLVALFIFELGSLICGVAPTSTALIIGRAIAGVGSSGVGSGAFLLVAYSVPPRQRPTLVGMIGGMYGFASIAGPLMGGAFTDNEKLTWRWCFYINLPLGLVTTIFIVLFAPAPGGNKSNTVSFMDQLKQIDLPGTTVMLPGVICLLLALQWGGTKYEWKDGRIITLLVLAGVLLIGFIVIQIRSGERATVPPRVFGNRNIWGSAVFGACVTGCFFLMLYYIPIWFQAIKGASAIKSGLMNLPMVLSFVIFSFLGGSLTSVTGHYVQFAYLTVAFMAVGTGLLTTLEVDSSYPEWIGYQVLFGAGVGFGLQTALTAPQTALSLQDVPIGTATIMFSENLTAAIMVSVAQNVFTNQLMKNMSTYVSTMDPRIILTVGATQIKSQVGQEFYDAVLIAYNKSLTQTFYVGVALSCCSVFGVVWLQWLSVKGKKIDTAHAA</sequence>
<dbReference type="Pfam" id="PF07690">
    <property type="entry name" value="MFS_1"/>
    <property type="match status" value="1"/>
</dbReference>
<comment type="subcellular location">
    <subcellularLocation>
        <location evidence="1">Membrane</location>
        <topology evidence="1">Multi-pass membrane protein</topology>
    </subcellularLocation>
</comment>
<feature type="transmembrane region" description="Helical" evidence="5">
    <location>
        <begin position="549"/>
        <end position="568"/>
    </location>
</feature>
<reference evidence="7" key="1">
    <citation type="journal article" date="2020" name="Stud. Mycol.">
        <title>101 Dothideomycetes genomes: a test case for predicting lifestyles and emergence of pathogens.</title>
        <authorList>
            <person name="Haridas S."/>
            <person name="Albert R."/>
            <person name="Binder M."/>
            <person name="Bloem J."/>
            <person name="Labutti K."/>
            <person name="Salamov A."/>
            <person name="Andreopoulos B."/>
            <person name="Baker S."/>
            <person name="Barry K."/>
            <person name="Bills G."/>
            <person name="Bluhm B."/>
            <person name="Cannon C."/>
            <person name="Castanera R."/>
            <person name="Culley D."/>
            <person name="Daum C."/>
            <person name="Ezra D."/>
            <person name="Gonzalez J."/>
            <person name="Henrissat B."/>
            <person name="Kuo A."/>
            <person name="Liang C."/>
            <person name="Lipzen A."/>
            <person name="Lutzoni F."/>
            <person name="Magnuson J."/>
            <person name="Mondo S."/>
            <person name="Nolan M."/>
            <person name="Ohm R."/>
            <person name="Pangilinan J."/>
            <person name="Park H.-J."/>
            <person name="Ramirez L."/>
            <person name="Alfaro M."/>
            <person name="Sun H."/>
            <person name="Tritt A."/>
            <person name="Yoshinaga Y."/>
            <person name="Zwiers L.-H."/>
            <person name="Turgeon B."/>
            <person name="Goodwin S."/>
            <person name="Spatafora J."/>
            <person name="Crous P."/>
            <person name="Grigoriev I."/>
        </authorList>
    </citation>
    <scope>NUCLEOTIDE SEQUENCE</scope>
    <source>
        <strain evidence="7">CBS 207.26</strain>
    </source>
</reference>
<dbReference type="FunFam" id="1.20.1250.20:FF:000196">
    <property type="entry name" value="MFS toxin efflux pump (AflT)"/>
    <property type="match status" value="1"/>
</dbReference>
<name>A0A6A6EKT4_9PEZI</name>
<dbReference type="FunFam" id="1.20.1720.10:FF:000012">
    <property type="entry name" value="MFS toxin efflux pump (AflT)"/>
    <property type="match status" value="1"/>
</dbReference>
<dbReference type="Gene3D" id="1.20.1250.20">
    <property type="entry name" value="MFS general substrate transporter like domains"/>
    <property type="match status" value="1"/>
</dbReference>
<dbReference type="InterPro" id="IPR020846">
    <property type="entry name" value="MFS_dom"/>
</dbReference>
<evidence type="ECO:0000256" key="5">
    <source>
        <dbReference type="SAM" id="Phobius"/>
    </source>
</evidence>
<dbReference type="PANTHER" id="PTHR23501">
    <property type="entry name" value="MAJOR FACILITATOR SUPERFAMILY"/>
    <property type="match status" value="1"/>
</dbReference>
<dbReference type="PANTHER" id="PTHR23501:SF199">
    <property type="entry name" value="MFS EFFLUX TRANSPORTER INPD-RELATED"/>
    <property type="match status" value="1"/>
</dbReference>
<feature type="transmembrane region" description="Helical" evidence="5">
    <location>
        <begin position="238"/>
        <end position="258"/>
    </location>
</feature>
<dbReference type="Proteomes" id="UP000800200">
    <property type="component" value="Unassembled WGS sequence"/>
</dbReference>
<feature type="transmembrane region" description="Helical" evidence="5">
    <location>
        <begin position="176"/>
        <end position="197"/>
    </location>
</feature>
<keyword evidence="8" id="KW-1185">Reference proteome</keyword>
<protein>
    <submittedName>
        <fullName evidence="7">Putative MFS transporter</fullName>
    </submittedName>
</protein>
<feature type="transmembrane region" description="Helical" evidence="5">
    <location>
        <begin position="12"/>
        <end position="31"/>
    </location>
</feature>
<feature type="transmembrane region" description="Helical" evidence="5">
    <location>
        <begin position="145"/>
        <end position="164"/>
    </location>
</feature>
<feature type="transmembrane region" description="Helical" evidence="5">
    <location>
        <begin position="309"/>
        <end position="326"/>
    </location>
</feature>
<evidence type="ECO:0000256" key="2">
    <source>
        <dbReference type="ARBA" id="ARBA00022692"/>
    </source>
</evidence>
<keyword evidence="2 5" id="KW-0812">Transmembrane</keyword>
<keyword evidence="3 5" id="KW-1133">Transmembrane helix</keyword>
<evidence type="ECO:0000256" key="1">
    <source>
        <dbReference type="ARBA" id="ARBA00004141"/>
    </source>
</evidence>
<gene>
    <name evidence="7" type="ORF">K469DRAFT_809071</name>
</gene>
<feature type="transmembrane region" description="Helical" evidence="5">
    <location>
        <begin position="278"/>
        <end position="297"/>
    </location>
</feature>
<dbReference type="GO" id="GO:0005886">
    <property type="term" value="C:plasma membrane"/>
    <property type="evidence" value="ECO:0007669"/>
    <property type="project" value="TreeGrafter"/>
</dbReference>
<feature type="transmembrane region" description="Helical" evidence="5">
    <location>
        <begin position="471"/>
        <end position="493"/>
    </location>
</feature>
<organism evidence="7 8">
    <name type="scientific">Zopfia rhizophila CBS 207.26</name>
    <dbReference type="NCBI Taxonomy" id="1314779"/>
    <lineage>
        <taxon>Eukaryota</taxon>
        <taxon>Fungi</taxon>
        <taxon>Dikarya</taxon>
        <taxon>Ascomycota</taxon>
        <taxon>Pezizomycotina</taxon>
        <taxon>Dothideomycetes</taxon>
        <taxon>Dothideomycetes incertae sedis</taxon>
        <taxon>Zopfiaceae</taxon>
        <taxon>Zopfia</taxon>
    </lineage>
</organism>
<evidence type="ECO:0000256" key="4">
    <source>
        <dbReference type="ARBA" id="ARBA00023136"/>
    </source>
</evidence>
<proteinExistence type="predicted"/>
<dbReference type="GO" id="GO:0022857">
    <property type="term" value="F:transmembrane transporter activity"/>
    <property type="evidence" value="ECO:0007669"/>
    <property type="project" value="InterPro"/>
</dbReference>
<feature type="transmembrane region" description="Helical" evidence="5">
    <location>
        <begin position="78"/>
        <end position="104"/>
    </location>
</feature>
<feature type="transmembrane region" description="Helical" evidence="5">
    <location>
        <begin position="383"/>
        <end position="403"/>
    </location>
</feature>
<evidence type="ECO:0000313" key="8">
    <source>
        <dbReference type="Proteomes" id="UP000800200"/>
    </source>
</evidence>
<dbReference type="EMBL" id="ML994617">
    <property type="protein sequence ID" value="KAF2191552.1"/>
    <property type="molecule type" value="Genomic_DNA"/>
</dbReference>
<feature type="transmembrane region" description="Helical" evidence="5">
    <location>
        <begin position="409"/>
        <end position="428"/>
    </location>
</feature>
<feature type="transmembrane region" description="Helical" evidence="5">
    <location>
        <begin position="346"/>
        <end position="371"/>
    </location>
</feature>
<dbReference type="Gene3D" id="1.20.1720.10">
    <property type="entry name" value="Multidrug resistance protein D"/>
    <property type="match status" value="1"/>
</dbReference>
<feature type="domain" description="Major facilitator superfamily (MFS) profile" evidence="6">
    <location>
        <begin position="81"/>
        <end position="582"/>
    </location>
</feature>
<dbReference type="InterPro" id="IPR036259">
    <property type="entry name" value="MFS_trans_sf"/>
</dbReference>
<dbReference type="PROSITE" id="PS50850">
    <property type="entry name" value="MFS"/>
    <property type="match status" value="1"/>
</dbReference>
<feature type="transmembrane region" description="Helical" evidence="5">
    <location>
        <begin position="203"/>
        <end position="226"/>
    </location>
</feature>
<keyword evidence="4 5" id="KW-0472">Membrane</keyword>
<accession>A0A6A6EKT4</accession>
<dbReference type="AlphaFoldDB" id="A0A6A6EKT4"/>
<dbReference type="SUPFAM" id="SSF103473">
    <property type="entry name" value="MFS general substrate transporter"/>
    <property type="match status" value="1"/>
</dbReference>